<evidence type="ECO:0000313" key="1">
    <source>
        <dbReference type="EMBL" id="MDM5131200.1"/>
    </source>
</evidence>
<protein>
    <submittedName>
        <fullName evidence="1">Uncharacterized protein</fullName>
    </submittedName>
</protein>
<comment type="caution">
    <text evidence="1">The sequence shown here is derived from an EMBL/GenBank/DDBJ whole genome shotgun (WGS) entry which is preliminary data.</text>
</comment>
<dbReference type="RefSeq" id="WP_290041885.1">
    <property type="nucleotide sequence ID" value="NZ_JAOPLU010000002.1"/>
</dbReference>
<proteinExistence type="predicted"/>
<sequence length="364" mass="41313">MAMPTLIPFAIKTDSGALVAIDDVERGLRCGCQCPSCHGRLVAAKGNINTHYFRHHDASKEECLYAFETSIRLMLMTKMDDIETLNTPAKTTLFEGQPYPVAEPHCGIKVRRIDHNEPHASPTALYQLLDWPDFNLAIHLPAAGDKLTRPPEWLENYVVAHPRRGVLAIRYASFFHHMFEQSRPKNIDPISWMLSILSEHPTCLVWLYHPREALEQKRLAEKAYKKAIDEEALRAKQAVQAEVDRTRQAELNEEAKVVLTRLREAQITEQMRARNLELKYSEPIYCKHCNKQTPLVGYCGNRACIVSRHYKPSVQPGKIPSRPTPYAKVRGATTVISTVCPVCQKPMQKVGARDRCQSCEMASD</sequence>
<gene>
    <name evidence="1" type="ORF">OB962_09345</name>
</gene>
<evidence type="ECO:0000313" key="2">
    <source>
        <dbReference type="Proteomes" id="UP001168109"/>
    </source>
</evidence>
<dbReference type="EMBL" id="JAOPLU010000002">
    <property type="protein sequence ID" value="MDM5131200.1"/>
    <property type="molecule type" value="Genomic_DNA"/>
</dbReference>
<keyword evidence="2" id="KW-1185">Reference proteome</keyword>
<name>A0ABT7QB90_9GAMM</name>
<reference evidence="1" key="1">
    <citation type="submission" date="2024-05" db="EMBL/GenBank/DDBJ databases">
        <title>WGS of Aeromonas isolates.</title>
        <authorList>
            <person name="Lee H."/>
        </authorList>
    </citation>
    <scope>NUCLEOTIDE SEQUENCE</scope>
    <source>
        <strain evidence="1">LP308</strain>
    </source>
</reference>
<organism evidence="1 2">
    <name type="scientific">Aeromonas piscicola</name>
    <dbReference type="NCBI Taxonomy" id="600645"/>
    <lineage>
        <taxon>Bacteria</taxon>
        <taxon>Pseudomonadati</taxon>
        <taxon>Pseudomonadota</taxon>
        <taxon>Gammaproteobacteria</taxon>
        <taxon>Aeromonadales</taxon>
        <taxon>Aeromonadaceae</taxon>
        <taxon>Aeromonas</taxon>
    </lineage>
</organism>
<dbReference type="Proteomes" id="UP001168109">
    <property type="component" value="Unassembled WGS sequence"/>
</dbReference>
<accession>A0ABT7QB90</accession>